<dbReference type="SUPFAM" id="SSF48403">
    <property type="entry name" value="Ankyrin repeat"/>
    <property type="match status" value="1"/>
</dbReference>
<evidence type="ECO:0000256" key="2">
    <source>
        <dbReference type="ARBA" id="ARBA00023043"/>
    </source>
</evidence>
<evidence type="ECO:0000313" key="4">
    <source>
        <dbReference type="EMBL" id="CAA2954014.1"/>
    </source>
</evidence>
<proteinExistence type="predicted"/>
<dbReference type="AlphaFoldDB" id="A0A8S0PKA3"/>
<dbReference type="Gramene" id="OE9A062460T1">
    <property type="protein sequence ID" value="OE9A062460C1"/>
    <property type="gene ID" value="OE9A062460"/>
</dbReference>
<sequence length="429" mass="46924">MSKCKLENGHGIQLQVKNFEWVRDWQSLIPSLGATKVLLKCGAHIETKVKTTQNTQFRPIHMAARLGMTAILQCLIDSDCDLNSKTETGETALMICVKYKQEECLKVLARAVADFGLVNIGGQSASSIAGSCGSYLGFQQTLLDVIRDGKVPKCSNIFVFSPLLFVAQSGDVLGFKALIGKGEIDLDKQDERGFSAVMVTAKEGHVDTFRLLVFAGADVKLCNKYGETVITLPIVLTNRDLFEKTSKGYDVNASDGDGYTPVMLEAREGHGRTCEFLISCGAHWDIKNARGETALTLAKSNGRQNDTENVILNALARKLVLGGSPMRKHTKGGKGSVHSKIGQMVGCTGVLRSGNLSRRNVIRREAEVGPSLCFQRNRQRKGDAIEPGIFRVNTTKNKEVHFMCEGGLEMAELWVRGTRLVTREAILVN</sequence>
<dbReference type="Gene3D" id="1.25.40.20">
    <property type="entry name" value="Ankyrin repeat-containing domain"/>
    <property type="match status" value="3"/>
</dbReference>
<dbReference type="Pfam" id="PF00023">
    <property type="entry name" value="Ank"/>
    <property type="match status" value="1"/>
</dbReference>
<dbReference type="PANTHER" id="PTHR24123:SF139">
    <property type="entry name" value="ANKYRIN"/>
    <property type="match status" value="1"/>
</dbReference>
<keyword evidence="1" id="KW-0677">Repeat</keyword>
<feature type="repeat" description="ANK" evidence="3">
    <location>
        <begin position="55"/>
        <end position="87"/>
    </location>
</feature>
<evidence type="ECO:0000256" key="1">
    <source>
        <dbReference type="ARBA" id="ARBA00022737"/>
    </source>
</evidence>
<evidence type="ECO:0000256" key="3">
    <source>
        <dbReference type="PROSITE-ProRule" id="PRU00023"/>
    </source>
</evidence>
<evidence type="ECO:0000313" key="5">
    <source>
        <dbReference type="Proteomes" id="UP000594638"/>
    </source>
</evidence>
<dbReference type="Pfam" id="PF12796">
    <property type="entry name" value="Ank_2"/>
    <property type="match status" value="1"/>
</dbReference>
<dbReference type="OrthoDB" id="194358at2759"/>
<accession>A0A8S0PKA3</accession>
<dbReference type="InterPro" id="IPR036770">
    <property type="entry name" value="Ankyrin_rpt-contain_sf"/>
</dbReference>
<feature type="repeat" description="ANK" evidence="3">
    <location>
        <begin position="257"/>
        <end position="289"/>
    </location>
</feature>
<protein>
    <submittedName>
        <fullName evidence="4">Ankyrin-3 isoform X2</fullName>
    </submittedName>
</protein>
<dbReference type="InterPro" id="IPR051165">
    <property type="entry name" value="Multifunctional_ANK_Repeat"/>
</dbReference>
<dbReference type="InterPro" id="IPR002110">
    <property type="entry name" value="Ankyrin_rpt"/>
</dbReference>
<keyword evidence="5" id="KW-1185">Reference proteome</keyword>
<dbReference type="SMART" id="SM00248">
    <property type="entry name" value="ANK"/>
    <property type="match status" value="5"/>
</dbReference>
<organism evidence="4 5">
    <name type="scientific">Olea europaea subsp. europaea</name>
    <dbReference type="NCBI Taxonomy" id="158383"/>
    <lineage>
        <taxon>Eukaryota</taxon>
        <taxon>Viridiplantae</taxon>
        <taxon>Streptophyta</taxon>
        <taxon>Embryophyta</taxon>
        <taxon>Tracheophyta</taxon>
        <taxon>Spermatophyta</taxon>
        <taxon>Magnoliopsida</taxon>
        <taxon>eudicotyledons</taxon>
        <taxon>Gunneridae</taxon>
        <taxon>Pentapetalae</taxon>
        <taxon>asterids</taxon>
        <taxon>lamiids</taxon>
        <taxon>Lamiales</taxon>
        <taxon>Oleaceae</taxon>
        <taxon>Oleeae</taxon>
        <taxon>Olea</taxon>
    </lineage>
</organism>
<dbReference type="PROSITE" id="PS50088">
    <property type="entry name" value="ANK_REPEAT"/>
    <property type="match status" value="3"/>
</dbReference>
<dbReference type="PANTHER" id="PTHR24123">
    <property type="entry name" value="ANKYRIN REPEAT-CONTAINING"/>
    <property type="match status" value="1"/>
</dbReference>
<comment type="caution">
    <text evidence="4">The sequence shown here is derived from an EMBL/GenBank/DDBJ whole genome shotgun (WGS) entry which is preliminary data.</text>
</comment>
<name>A0A8S0PKA3_OLEEU</name>
<gene>
    <name evidence="4" type="ORF">OLEA9_A062460</name>
</gene>
<dbReference type="EMBL" id="CACTIH010000104">
    <property type="protein sequence ID" value="CAA2954014.1"/>
    <property type="molecule type" value="Genomic_DNA"/>
</dbReference>
<feature type="repeat" description="ANK" evidence="3">
    <location>
        <begin position="192"/>
        <end position="224"/>
    </location>
</feature>
<reference evidence="4 5" key="1">
    <citation type="submission" date="2019-12" db="EMBL/GenBank/DDBJ databases">
        <authorList>
            <person name="Alioto T."/>
            <person name="Alioto T."/>
            <person name="Gomez Garrido J."/>
        </authorList>
    </citation>
    <scope>NUCLEOTIDE SEQUENCE [LARGE SCALE GENOMIC DNA]</scope>
</reference>
<dbReference type="Proteomes" id="UP000594638">
    <property type="component" value="Unassembled WGS sequence"/>
</dbReference>
<keyword evidence="2 3" id="KW-0040">ANK repeat</keyword>